<reference evidence="1 2" key="1">
    <citation type="submission" date="2015-12" db="EMBL/GenBank/DDBJ databases">
        <authorList>
            <person name="Shamseldin A."/>
            <person name="Moawad H."/>
            <person name="Abd El-Rahim W.M."/>
            <person name="Sadowsky M.J."/>
        </authorList>
    </citation>
    <scope>NUCLEOTIDE SEQUENCE [LARGE SCALE GENOMIC DNA]</scope>
    <source>
        <strain evidence="1 2">JC234</strain>
    </source>
</reference>
<dbReference type="Pfam" id="PF20343">
    <property type="entry name" value="DUF6638"/>
    <property type="match status" value="1"/>
</dbReference>
<accession>A0A1C1Z087</accession>
<dbReference type="EMBL" id="LQZT01000001">
    <property type="protein sequence ID" value="OCW59181.1"/>
    <property type="molecule type" value="Genomic_DNA"/>
</dbReference>
<dbReference type="OrthoDB" id="8430253at2"/>
<organism evidence="1 2">
    <name type="scientific">Hoeflea olei</name>
    <dbReference type="NCBI Taxonomy" id="1480615"/>
    <lineage>
        <taxon>Bacteria</taxon>
        <taxon>Pseudomonadati</taxon>
        <taxon>Pseudomonadota</taxon>
        <taxon>Alphaproteobacteria</taxon>
        <taxon>Hyphomicrobiales</taxon>
        <taxon>Rhizobiaceae</taxon>
        <taxon>Hoeflea</taxon>
    </lineage>
</organism>
<protein>
    <submittedName>
        <fullName evidence="1">Uncharacterized protein</fullName>
    </submittedName>
</protein>
<dbReference type="STRING" id="1480615.AWJ14_08940"/>
<proteinExistence type="predicted"/>
<comment type="caution">
    <text evidence="1">The sequence shown here is derived from an EMBL/GenBank/DDBJ whole genome shotgun (WGS) entry which is preliminary data.</text>
</comment>
<sequence length="433" mass="49787">MKRLIENELIYGRLMSVDQPHLVARYNKALAAFGLPETRLENFRIDMTGFSPEIAEELGDVQYLDPNGVNRRFVILTPEQENLPVVHTQFSNTAGLMHEFFDGNRRAVSAVTIKDALYGEIEEPVDVVSGVEDLLSIEEVRFRVLSAENMLGKATELRGLIDRLKTSKDGWRDDAMLSRMVELARETGDIRQNALVPDKLVFPHRSYWANHFGGVFIFRDERTSTVICDHQAPGFRRSRPWEVSYIDIADHVRIFDYLSGSGRLQLPRASWVEASGFFTLRAEMAVTDLIGRIDPEADFARADRVWLQTWMHRNAARIAEEGIYPFFQEALREVSATGQVKMREVRPERRLMLCRAMPDHADQWLVNRLLARLAPFDFVTRFVFDKQGFYESYDGYSESYRAHVVDVLSTTYLNNKAAFRSRLYGLEGNQDDA</sequence>
<dbReference type="Proteomes" id="UP000094795">
    <property type="component" value="Unassembled WGS sequence"/>
</dbReference>
<dbReference type="RefSeq" id="WP_066173399.1">
    <property type="nucleotide sequence ID" value="NZ_LQZT01000001.1"/>
</dbReference>
<evidence type="ECO:0000313" key="2">
    <source>
        <dbReference type="Proteomes" id="UP000094795"/>
    </source>
</evidence>
<name>A0A1C1Z087_9HYPH</name>
<gene>
    <name evidence="1" type="ORF">AWJ14_08940</name>
</gene>
<dbReference type="InterPro" id="IPR046578">
    <property type="entry name" value="DUF6638"/>
</dbReference>
<dbReference type="AlphaFoldDB" id="A0A1C1Z087"/>
<keyword evidence="2" id="KW-1185">Reference proteome</keyword>
<evidence type="ECO:0000313" key="1">
    <source>
        <dbReference type="EMBL" id="OCW59181.1"/>
    </source>
</evidence>